<gene>
    <name evidence="1" type="ORF">CASFOL_006854</name>
</gene>
<evidence type="ECO:0000313" key="2">
    <source>
        <dbReference type="Proteomes" id="UP001632038"/>
    </source>
</evidence>
<dbReference type="AlphaFoldDB" id="A0ABD3E7N7"/>
<protein>
    <submittedName>
        <fullName evidence="1">Uncharacterized protein</fullName>
    </submittedName>
</protein>
<name>A0ABD3E7N7_9LAMI</name>
<dbReference type="Proteomes" id="UP001632038">
    <property type="component" value="Unassembled WGS sequence"/>
</dbReference>
<evidence type="ECO:0000313" key="1">
    <source>
        <dbReference type="EMBL" id="KAL3650451.1"/>
    </source>
</evidence>
<dbReference type="EMBL" id="JAVIJP010000007">
    <property type="protein sequence ID" value="KAL3650451.1"/>
    <property type="molecule type" value="Genomic_DNA"/>
</dbReference>
<keyword evidence="2" id="KW-1185">Reference proteome</keyword>
<comment type="caution">
    <text evidence="1">The sequence shown here is derived from an EMBL/GenBank/DDBJ whole genome shotgun (WGS) entry which is preliminary data.</text>
</comment>
<accession>A0ABD3E7N7</accession>
<proteinExistence type="predicted"/>
<organism evidence="1 2">
    <name type="scientific">Castilleja foliolosa</name>
    <dbReference type="NCBI Taxonomy" id="1961234"/>
    <lineage>
        <taxon>Eukaryota</taxon>
        <taxon>Viridiplantae</taxon>
        <taxon>Streptophyta</taxon>
        <taxon>Embryophyta</taxon>
        <taxon>Tracheophyta</taxon>
        <taxon>Spermatophyta</taxon>
        <taxon>Magnoliopsida</taxon>
        <taxon>eudicotyledons</taxon>
        <taxon>Gunneridae</taxon>
        <taxon>Pentapetalae</taxon>
        <taxon>asterids</taxon>
        <taxon>lamiids</taxon>
        <taxon>Lamiales</taxon>
        <taxon>Orobanchaceae</taxon>
        <taxon>Pedicularideae</taxon>
        <taxon>Castillejinae</taxon>
        <taxon>Castilleja</taxon>
    </lineage>
</organism>
<reference evidence="2" key="1">
    <citation type="journal article" date="2024" name="IScience">
        <title>Strigolactones Initiate the Formation of Haustorium-like Structures in Castilleja.</title>
        <authorList>
            <person name="Buerger M."/>
            <person name="Peterson D."/>
            <person name="Chory J."/>
        </authorList>
    </citation>
    <scope>NUCLEOTIDE SEQUENCE [LARGE SCALE GENOMIC DNA]</scope>
</reference>
<sequence length="177" mass="19589">MAGATMDSELPMEPQSLKKLSFKSLKRALDLYFRRLTQKGKKIRVSHKLNPEYGGVKAATESSIRTAAAKSRAQQNSTPSNVLALSGPDKLNDIQKGGLQKDLAISSTGQSKGPGLLMLVFKAGARNCFGSCFICKVLPFTQVFAKHKNLSTSAIMERIPSRWPRPVWHAPWKNYRK</sequence>